<protein>
    <submittedName>
        <fullName evidence="1">Uncharacterized protein</fullName>
    </submittedName>
</protein>
<dbReference type="EnsemblMetazoa" id="Aqu2.1.18747_001">
    <property type="protein sequence ID" value="Aqu2.1.18747_001"/>
    <property type="gene ID" value="Aqu2.1.18747"/>
</dbReference>
<accession>A0A1X7TUL7</accession>
<dbReference type="InParanoid" id="A0A1X7TUL7"/>
<reference evidence="1" key="1">
    <citation type="submission" date="2017-05" db="UniProtKB">
        <authorList>
            <consortium name="EnsemblMetazoa"/>
        </authorList>
    </citation>
    <scope>IDENTIFICATION</scope>
</reference>
<sequence length="15" mass="1902">PWKTKRKVEMNNDQQ</sequence>
<organism evidence="1">
    <name type="scientific">Amphimedon queenslandica</name>
    <name type="common">Sponge</name>
    <dbReference type="NCBI Taxonomy" id="400682"/>
    <lineage>
        <taxon>Eukaryota</taxon>
        <taxon>Metazoa</taxon>
        <taxon>Porifera</taxon>
        <taxon>Demospongiae</taxon>
        <taxon>Heteroscleromorpha</taxon>
        <taxon>Haplosclerida</taxon>
        <taxon>Niphatidae</taxon>
        <taxon>Amphimedon</taxon>
    </lineage>
</organism>
<proteinExistence type="predicted"/>
<evidence type="ECO:0000313" key="1">
    <source>
        <dbReference type="EnsemblMetazoa" id="Aqu2.1.18747_001"/>
    </source>
</evidence>
<name>A0A1X7TUL7_AMPQE</name>